<dbReference type="SUPFAM" id="SSF141371">
    <property type="entry name" value="PilZ domain-like"/>
    <property type="match status" value="1"/>
</dbReference>
<evidence type="ECO:0008006" key="3">
    <source>
        <dbReference type="Google" id="ProtNLM"/>
    </source>
</evidence>
<proteinExistence type="predicted"/>
<reference evidence="1 2" key="1">
    <citation type="submission" date="2019-11" db="EMBL/GenBank/DDBJ databases">
        <title>Comparative genomics of hydrocarbon-degrading Desulfosarcina strains.</title>
        <authorList>
            <person name="Watanabe M."/>
            <person name="Kojima H."/>
            <person name="Fukui M."/>
        </authorList>
    </citation>
    <scope>NUCLEOTIDE SEQUENCE [LARGE SCALE GENOMIC DNA]</scope>
    <source>
        <strain evidence="2">oXyS1</strain>
    </source>
</reference>
<protein>
    <recommendedName>
        <fullName evidence="3">PilZ domain-containing protein</fullName>
    </recommendedName>
</protein>
<gene>
    <name evidence="1" type="ORF">DSCOOX_58390</name>
</gene>
<organism evidence="1 2">
    <name type="scientific">Desulfosarcina ovata subsp. ovata</name>
    <dbReference type="NCBI Taxonomy" id="2752305"/>
    <lineage>
        <taxon>Bacteria</taxon>
        <taxon>Pseudomonadati</taxon>
        <taxon>Thermodesulfobacteriota</taxon>
        <taxon>Desulfobacteria</taxon>
        <taxon>Desulfobacterales</taxon>
        <taxon>Desulfosarcinaceae</taxon>
        <taxon>Desulfosarcina</taxon>
    </lineage>
</organism>
<name>A0A5K8AJH1_9BACT</name>
<dbReference type="AlphaFoldDB" id="A0A5K8AJH1"/>
<evidence type="ECO:0000313" key="2">
    <source>
        <dbReference type="Proteomes" id="UP000422108"/>
    </source>
</evidence>
<evidence type="ECO:0000313" key="1">
    <source>
        <dbReference type="EMBL" id="BBO92659.1"/>
    </source>
</evidence>
<dbReference type="Gene3D" id="2.40.10.220">
    <property type="entry name" value="predicted glycosyltransferase like domains"/>
    <property type="match status" value="1"/>
</dbReference>
<sequence length="125" mass="14517">MRSDRRQHRRFDTNPETVKTVIVSHRKQFSVRDISLGGMMVEYVPGANERFDTLSIDVIATAHDQVYLRNINCRTVYDILALAENKAFSGETIRRRGLKFTGLTRNQTHTLKRIIDRLRIDSPDN</sequence>
<accession>A0A5K8AJH1</accession>
<dbReference type="RefSeq" id="WP_155313373.1">
    <property type="nucleotide sequence ID" value="NZ_AP021879.1"/>
</dbReference>
<dbReference type="EMBL" id="AP021879">
    <property type="protein sequence ID" value="BBO92659.1"/>
    <property type="molecule type" value="Genomic_DNA"/>
</dbReference>
<keyword evidence="2" id="KW-1185">Reference proteome</keyword>
<dbReference type="Proteomes" id="UP000422108">
    <property type="component" value="Chromosome"/>
</dbReference>